<dbReference type="Gene3D" id="1.10.460.10">
    <property type="entry name" value="Topoisomerase I, domain 2"/>
    <property type="match status" value="1"/>
</dbReference>
<evidence type="ECO:0000259" key="9">
    <source>
        <dbReference type="PROSITE" id="PS52039"/>
    </source>
</evidence>
<dbReference type="GO" id="GO:0006265">
    <property type="term" value="P:DNA topological change"/>
    <property type="evidence" value="ECO:0007669"/>
    <property type="project" value="InterPro"/>
</dbReference>
<dbReference type="Gene3D" id="1.10.290.10">
    <property type="entry name" value="Topoisomerase I, domain 4"/>
    <property type="match status" value="1"/>
</dbReference>
<evidence type="ECO:0000256" key="3">
    <source>
        <dbReference type="ARBA" id="ARBA00012891"/>
    </source>
</evidence>
<gene>
    <name evidence="10" type="ORF">CLIB1423_03S05534</name>
</gene>
<dbReference type="InterPro" id="IPR034144">
    <property type="entry name" value="TOPRIM_TopoIII"/>
</dbReference>
<reference evidence="10" key="1">
    <citation type="submission" date="2022-03" db="EMBL/GenBank/DDBJ databases">
        <authorList>
            <person name="Legras J.-L."/>
            <person name="Devillers H."/>
            <person name="Grondin C."/>
        </authorList>
    </citation>
    <scope>NUCLEOTIDE SEQUENCE</scope>
    <source>
        <strain evidence="10">CLIB 1423</strain>
    </source>
</reference>
<dbReference type="PROSITE" id="PS50880">
    <property type="entry name" value="TOPRIM"/>
    <property type="match status" value="1"/>
</dbReference>
<dbReference type="InterPro" id="IPR013825">
    <property type="entry name" value="Topo_IA_cen_sub2"/>
</dbReference>
<dbReference type="EC" id="5.6.2.1" evidence="3 7"/>
<dbReference type="InterPro" id="IPR013497">
    <property type="entry name" value="Topo_IA_cen"/>
</dbReference>
<dbReference type="AlphaFoldDB" id="A0A9P0QN18"/>
<dbReference type="EMBL" id="CAKXYY010000003">
    <property type="protein sequence ID" value="CAH2351404.1"/>
    <property type="molecule type" value="Genomic_DNA"/>
</dbReference>
<keyword evidence="5 7" id="KW-0238">DNA-binding</keyword>
<dbReference type="SMART" id="SM00437">
    <property type="entry name" value="TOP1Ac"/>
    <property type="match status" value="1"/>
</dbReference>
<dbReference type="SMART" id="SM00436">
    <property type="entry name" value="TOP1Bc"/>
    <property type="match status" value="1"/>
</dbReference>
<evidence type="ECO:0000256" key="4">
    <source>
        <dbReference type="ARBA" id="ARBA00023029"/>
    </source>
</evidence>
<evidence type="ECO:0000256" key="6">
    <source>
        <dbReference type="ARBA" id="ARBA00023235"/>
    </source>
</evidence>
<feature type="domain" description="Topo IA-type catalytic" evidence="9">
    <location>
        <begin position="165"/>
        <end position="606"/>
    </location>
</feature>
<dbReference type="PRINTS" id="PR00417">
    <property type="entry name" value="PRTPISMRASEI"/>
</dbReference>
<evidence type="ECO:0000256" key="2">
    <source>
        <dbReference type="ARBA" id="ARBA00009446"/>
    </source>
</evidence>
<dbReference type="FunFam" id="1.10.290.10:FF:000001">
    <property type="entry name" value="DNA topoisomerase"/>
    <property type="match status" value="1"/>
</dbReference>
<dbReference type="GO" id="GO:0006281">
    <property type="term" value="P:DNA repair"/>
    <property type="evidence" value="ECO:0007669"/>
    <property type="project" value="TreeGrafter"/>
</dbReference>
<dbReference type="PROSITE" id="PS52039">
    <property type="entry name" value="TOPO_IA_2"/>
    <property type="match status" value="1"/>
</dbReference>
<feature type="domain" description="Toprim" evidence="8">
    <location>
        <begin position="2"/>
        <end position="144"/>
    </location>
</feature>
<proteinExistence type="inferred from homology"/>
<keyword evidence="11" id="KW-1185">Reference proteome</keyword>
<dbReference type="InterPro" id="IPR023405">
    <property type="entry name" value="Topo_IA_core_domain"/>
</dbReference>
<comment type="similarity">
    <text evidence="2 7">Belongs to the type IA topoisomerase family.</text>
</comment>
<sequence length="630" mass="71792">MKILCVAEKPSISKAVAKILSGESTRTRKTRAKYIMNYDFKFNFPQYGLCDVTMTSVVGHITNIDFPPEYSWGKCPPGRLLEAPTLEVVSQQDVFKNIANEARTANILMIWTDCDREGEFIGWEILQAARSTNTNLTSENVLRSQFSHLERNHILHAAKNPISLDLNAVKAVSCRMELDLRVGASFTRLLTDLFRKSSVANTSMDKDKKSNVISYGTCQFPTLGFIVDRYLRVKSFISEKFWYISVDIKMENDGEVQLVPFTWTRGHFFDRLFVTLIYQDCIANPFGKITKVIRKPTSNWRPLPLTTVELQKDCARIFKMSAKDALDAAEKLYNKGFISYPRTETDQFPQAMDLKELIGKQSQDTRWGSYCSELLHEDKYRTPRGGKNDDKAHPPIHPVNYVNLSALDNDKLKKVYEYVVRRFLACCSDDAKGELNTVTLQWGKEEFTATGLAVIAKNYLNIYPYKKWESSKQLPNFIEGESRSITGGKMKEGKTSPPNHMTEPELIGLMDANGIGTDATIAEHIFKITNRGYVVKTKQRGTEYILPSELGMGLIQGFDRIEFENISLSKPFLRKRLENSLQEIVDGRTTKEQVLREVIQLYRQAFVQSAQKGNILLQAYKDIIDSNNNP</sequence>
<name>A0A9P0QN18_9ASCO</name>
<dbReference type="InterPro" id="IPR006171">
    <property type="entry name" value="TOPRIM_dom"/>
</dbReference>
<dbReference type="GO" id="GO:0006310">
    <property type="term" value="P:DNA recombination"/>
    <property type="evidence" value="ECO:0007669"/>
    <property type="project" value="TreeGrafter"/>
</dbReference>
<dbReference type="InterPro" id="IPR003602">
    <property type="entry name" value="Topo_IA_DNA-bd_dom"/>
</dbReference>
<evidence type="ECO:0000256" key="5">
    <source>
        <dbReference type="ARBA" id="ARBA00023125"/>
    </source>
</evidence>
<dbReference type="FunFam" id="3.40.50.140:FF:000005">
    <property type="entry name" value="DNA topoisomerase"/>
    <property type="match status" value="1"/>
</dbReference>
<dbReference type="SMART" id="SM00493">
    <property type="entry name" value="TOPRIM"/>
    <property type="match status" value="1"/>
</dbReference>
<dbReference type="Proteomes" id="UP000837801">
    <property type="component" value="Unassembled WGS sequence"/>
</dbReference>
<dbReference type="CDD" id="cd00186">
    <property type="entry name" value="TOP1Ac"/>
    <property type="match status" value="1"/>
</dbReference>
<dbReference type="GO" id="GO:0031422">
    <property type="term" value="C:RecQ family helicase-topoisomerase III complex"/>
    <property type="evidence" value="ECO:0007669"/>
    <property type="project" value="TreeGrafter"/>
</dbReference>
<dbReference type="GO" id="GO:0003677">
    <property type="term" value="F:DNA binding"/>
    <property type="evidence" value="ECO:0007669"/>
    <property type="project" value="UniProtKB-KW"/>
</dbReference>
<comment type="caution">
    <text evidence="10">The sequence shown here is derived from an EMBL/GenBank/DDBJ whole genome shotgun (WGS) entry which is preliminary data.</text>
</comment>
<dbReference type="SUPFAM" id="SSF56712">
    <property type="entry name" value="Prokaryotic type I DNA topoisomerase"/>
    <property type="match status" value="1"/>
</dbReference>
<dbReference type="Pfam" id="PF01131">
    <property type="entry name" value="Topoisom_bac"/>
    <property type="match status" value="1"/>
</dbReference>
<dbReference type="Gene3D" id="2.70.20.10">
    <property type="entry name" value="Topoisomerase I, domain 3"/>
    <property type="match status" value="1"/>
</dbReference>
<evidence type="ECO:0000313" key="11">
    <source>
        <dbReference type="Proteomes" id="UP000837801"/>
    </source>
</evidence>
<dbReference type="InterPro" id="IPR013824">
    <property type="entry name" value="Topo_IA_cen_sub1"/>
</dbReference>
<dbReference type="CDD" id="cd03362">
    <property type="entry name" value="TOPRIM_TopoIA_TopoIII"/>
    <property type="match status" value="1"/>
</dbReference>
<protein>
    <recommendedName>
        <fullName evidence="3 7">DNA topoisomerase</fullName>
        <ecNumber evidence="3 7">5.6.2.1</ecNumber>
    </recommendedName>
</protein>
<dbReference type="Pfam" id="PF01751">
    <property type="entry name" value="Toprim"/>
    <property type="match status" value="1"/>
</dbReference>
<organism evidence="10 11">
    <name type="scientific">[Candida] railenensis</name>
    <dbReference type="NCBI Taxonomy" id="45579"/>
    <lineage>
        <taxon>Eukaryota</taxon>
        <taxon>Fungi</taxon>
        <taxon>Dikarya</taxon>
        <taxon>Ascomycota</taxon>
        <taxon>Saccharomycotina</taxon>
        <taxon>Pichiomycetes</taxon>
        <taxon>Debaryomycetaceae</taxon>
        <taxon>Kurtzmaniella</taxon>
    </lineage>
</organism>
<evidence type="ECO:0000256" key="1">
    <source>
        <dbReference type="ARBA" id="ARBA00000213"/>
    </source>
</evidence>
<dbReference type="Gene3D" id="3.40.50.140">
    <property type="match status" value="1"/>
</dbReference>
<dbReference type="OrthoDB" id="430051at2759"/>
<dbReference type="GO" id="GO:0003917">
    <property type="term" value="F:DNA topoisomerase type I (single strand cut, ATP-independent) activity"/>
    <property type="evidence" value="ECO:0007669"/>
    <property type="project" value="UniProtKB-EC"/>
</dbReference>
<keyword evidence="4 7" id="KW-0799">Topoisomerase</keyword>
<comment type="catalytic activity">
    <reaction evidence="1 7">
        <text>ATP-independent breakage of single-stranded DNA, followed by passage and rejoining.</text>
        <dbReference type="EC" id="5.6.2.1"/>
    </reaction>
</comment>
<accession>A0A9P0QN18</accession>
<evidence type="ECO:0000256" key="7">
    <source>
        <dbReference type="RuleBase" id="RU362092"/>
    </source>
</evidence>
<dbReference type="InterPro" id="IPR013826">
    <property type="entry name" value="Topo_IA_cen_sub3"/>
</dbReference>
<comment type="function">
    <text evidence="7">Introduces a single-strand break via transesterification at a target site in duplex DNA. Releases the supercoiling and torsional tension of DNA introduced during the DNA replication and transcription by transiently cleaving and rejoining one strand of the DNA duplex. The scissile phosphodiester is attacked by the catalytic tyrosine of the enzyme, resulting in the formation of a DNA-(5'-phosphotyrosyl)-enzyme intermediate and the expulsion of a 3'-OH DNA strand.</text>
</comment>
<evidence type="ECO:0000259" key="8">
    <source>
        <dbReference type="PROSITE" id="PS50880"/>
    </source>
</evidence>
<dbReference type="InterPro" id="IPR000380">
    <property type="entry name" value="Topo_IA"/>
</dbReference>
<dbReference type="InterPro" id="IPR003601">
    <property type="entry name" value="Topo_IA_2"/>
</dbReference>
<dbReference type="PANTHER" id="PTHR11390:SF21">
    <property type="entry name" value="DNA TOPOISOMERASE 3-ALPHA"/>
    <property type="match status" value="1"/>
</dbReference>
<dbReference type="PANTHER" id="PTHR11390">
    <property type="entry name" value="PROKARYOTIC DNA TOPOISOMERASE"/>
    <property type="match status" value="1"/>
</dbReference>
<evidence type="ECO:0000313" key="10">
    <source>
        <dbReference type="EMBL" id="CAH2351404.1"/>
    </source>
</evidence>
<keyword evidence="6 7" id="KW-0413">Isomerase</keyword>
<dbReference type="GO" id="GO:0005634">
    <property type="term" value="C:nucleus"/>
    <property type="evidence" value="ECO:0007669"/>
    <property type="project" value="TreeGrafter"/>
</dbReference>